<evidence type="ECO:0000313" key="1">
    <source>
        <dbReference type="EMBL" id="MBM3225241.1"/>
    </source>
</evidence>
<keyword evidence="1" id="KW-0489">Methyltransferase</keyword>
<dbReference type="AlphaFoldDB" id="A0A938B3E6"/>
<evidence type="ECO:0000313" key="2">
    <source>
        <dbReference type="Proteomes" id="UP000712673"/>
    </source>
</evidence>
<dbReference type="InterPro" id="IPR052514">
    <property type="entry name" value="SAM-dependent_MTase"/>
</dbReference>
<proteinExistence type="predicted"/>
<dbReference type="SUPFAM" id="SSF53335">
    <property type="entry name" value="S-adenosyl-L-methionine-dependent methyltransferases"/>
    <property type="match status" value="1"/>
</dbReference>
<dbReference type="PANTHER" id="PTHR34203">
    <property type="entry name" value="METHYLTRANSFERASE, FKBM FAMILY PROTEIN"/>
    <property type="match status" value="1"/>
</dbReference>
<keyword evidence="1" id="KW-0808">Transferase</keyword>
<dbReference type="InterPro" id="IPR006342">
    <property type="entry name" value="FkbM_mtfrase"/>
</dbReference>
<dbReference type="NCBIfam" id="TIGR01444">
    <property type="entry name" value="fkbM_fam"/>
    <property type="match status" value="1"/>
</dbReference>
<dbReference type="PANTHER" id="PTHR34203:SF15">
    <property type="entry name" value="SLL1173 PROTEIN"/>
    <property type="match status" value="1"/>
</dbReference>
<reference evidence="1" key="1">
    <citation type="submission" date="2019-03" db="EMBL/GenBank/DDBJ databases">
        <title>Lake Tanganyika Metagenome-Assembled Genomes (MAGs).</title>
        <authorList>
            <person name="Tran P."/>
        </authorList>
    </citation>
    <scope>NUCLEOTIDE SEQUENCE</scope>
    <source>
        <strain evidence="1">K_DeepCast_65m_m2_066</strain>
    </source>
</reference>
<sequence>MQPLEAAQDLCRLAQRGGAPTPWQMRALQSPSLNQLSDSELADLGDFLAARLRSAGVRALVGEVTPAVVLAMVSAPEAVEDLLAQTHYRQQMVNAVVQAVAEGSALSLEVRSAFGVTTSQHAEVLRHAIRCRALTRADLLACVDNGVALTAKLLSPRASLPLRFETLLDAVGSGAQHPPDWGWNAEVHVNGTQGGFTVLVSNGYELWRAANFPTQEPETVAWLDETFHEGDCLYDIGANIGVYSLYALAKTHTAQAICFEPDAVNYYRLGMNMVANGFGARAVLFPVALSDHTG</sequence>
<dbReference type="EMBL" id="VGLS01000521">
    <property type="protein sequence ID" value="MBM3225241.1"/>
    <property type="molecule type" value="Genomic_DNA"/>
</dbReference>
<dbReference type="InterPro" id="IPR029063">
    <property type="entry name" value="SAM-dependent_MTases_sf"/>
</dbReference>
<organism evidence="1 2">
    <name type="scientific">Tectimicrobiota bacterium</name>
    <dbReference type="NCBI Taxonomy" id="2528274"/>
    <lineage>
        <taxon>Bacteria</taxon>
        <taxon>Pseudomonadati</taxon>
        <taxon>Nitrospinota/Tectimicrobiota group</taxon>
        <taxon>Candidatus Tectimicrobiota</taxon>
    </lineage>
</organism>
<comment type="caution">
    <text evidence="1">The sequence shown here is derived from an EMBL/GenBank/DDBJ whole genome shotgun (WGS) entry which is preliminary data.</text>
</comment>
<gene>
    <name evidence="1" type="ORF">FJZ47_15765</name>
</gene>
<dbReference type="GO" id="GO:0008168">
    <property type="term" value="F:methyltransferase activity"/>
    <property type="evidence" value="ECO:0007669"/>
    <property type="project" value="UniProtKB-KW"/>
</dbReference>
<dbReference type="Gene3D" id="3.40.50.150">
    <property type="entry name" value="Vaccinia Virus protein VP39"/>
    <property type="match status" value="1"/>
</dbReference>
<protein>
    <submittedName>
        <fullName evidence="1">FkbM family methyltransferase</fullName>
    </submittedName>
</protein>
<dbReference type="Proteomes" id="UP000712673">
    <property type="component" value="Unassembled WGS sequence"/>
</dbReference>
<dbReference type="GO" id="GO:0032259">
    <property type="term" value="P:methylation"/>
    <property type="evidence" value="ECO:0007669"/>
    <property type="project" value="UniProtKB-KW"/>
</dbReference>
<name>A0A938B3E6_UNCTE</name>
<accession>A0A938B3E6</accession>
<feature type="non-terminal residue" evidence="1">
    <location>
        <position position="294"/>
    </location>
</feature>